<keyword evidence="2" id="KW-1185">Reference proteome</keyword>
<evidence type="ECO:0000313" key="2">
    <source>
        <dbReference type="Proteomes" id="UP000026962"/>
    </source>
</evidence>
<sequence length="181" mass="20310">MLVHSAKAVLAAAAAVASSRHRSVRRLTLHVEGDPYHGSIDLTFDAFLHLDPEDWERKHDVVADVISHPVTRRVEELRTAVTTAGSSSGDGDRNRLSALSDGVLGRILSRWRVWRCSRRGGATLRAHHRKLVTVPLHALRVSKVGYAHRDSTTVDQWIAYAINQLAPDDLELDLRLRRHRD</sequence>
<protein>
    <submittedName>
        <fullName evidence="1">Uncharacterized protein</fullName>
    </submittedName>
</protein>
<evidence type="ECO:0000313" key="1">
    <source>
        <dbReference type="EnsemblPlants" id="OPUNC11G13150.1"/>
    </source>
</evidence>
<accession>A0A0E0MG17</accession>
<proteinExistence type="predicted"/>
<dbReference type="AlphaFoldDB" id="A0A0E0MG17"/>
<dbReference type="HOGENOM" id="CLU_1491346_0_0_1"/>
<name>A0A0E0MG17_ORYPU</name>
<reference evidence="1" key="1">
    <citation type="submission" date="2015-04" db="UniProtKB">
        <authorList>
            <consortium name="EnsemblPlants"/>
        </authorList>
    </citation>
    <scope>IDENTIFICATION</scope>
</reference>
<dbReference type="Gramene" id="OPUNC11G13150.1">
    <property type="protein sequence ID" value="OPUNC11G13150.1"/>
    <property type="gene ID" value="OPUNC11G13150"/>
</dbReference>
<organism evidence="1">
    <name type="scientific">Oryza punctata</name>
    <name type="common">Red rice</name>
    <dbReference type="NCBI Taxonomy" id="4537"/>
    <lineage>
        <taxon>Eukaryota</taxon>
        <taxon>Viridiplantae</taxon>
        <taxon>Streptophyta</taxon>
        <taxon>Embryophyta</taxon>
        <taxon>Tracheophyta</taxon>
        <taxon>Spermatophyta</taxon>
        <taxon>Magnoliopsida</taxon>
        <taxon>Liliopsida</taxon>
        <taxon>Poales</taxon>
        <taxon>Poaceae</taxon>
        <taxon>BOP clade</taxon>
        <taxon>Oryzoideae</taxon>
        <taxon>Oryzeae</taxon>
        <taxon>Oryzinae</taxon>
        <taxon>Oryza</taxon>
    </lineage>
</organism>
<reference evidence="1" key="2">
    <citation type="submission" date="2018-05" db="EMBL/GenBank/DDBJ databases">
        <title>OpunRS2 (Oryza punctata Reference Sequence Version 2).</title>
        <authorList>
            <person name="Zhang J."/>
            <person name="Kudrna D."/>
            <person name="Lee S."/>
            <person name="Talag J."/>
            <person name="Welchert J."/>
            <person name="Wing R.A."/>
        </authorList>
    </citation>
    <scope>NUCLEOTIDE SEQUENCE [LARGE SCALE GENOMIC DNA]</scope>
</reference>
<dbReference type="STRING" id="4537.A0A0E0MG17"/>
<dbReference type="EnsemblPlants" id="OPUNC11G13150.1">
    <property type="protein sequence ID" value="OPUNC11G13150.1"/>
    <property type="gene ID" value="OPUNC11G13150"/>
</dbReference>
<dbReference type="Proteomes" id="UP000026962">
    <property type="component" value="Chromosome 11"/>
</dbReference>